<evidence type="ECO:0000313" key="1">
    <source>
        <dbReference type="EMBL" id="CBH98895.1"/>
    </source>
</evidence>
<proteinExistence type="predicted"/>
<name>E6PVD8_9ZZZZ</name>
<dbReference type="AlphaFoldDB" id="E6PVD8"/>
<protein>
    <submittedName>
        <fullName evidence="1">Uncharacterized protein</fullName>
    </submittedName>
</protein>
<comment type="caution">
    <text evidence="1">The sequence shown here is derived from an EMBL/GenBank/DDBJ whole genome shotgun (WGS) entry which is preliminary data.</text>
</comment>
<sequence>MHTSTANSNWMGTALPTSQSIVSYRGLLRSHPGQAIEQQVRRGGEHARVCSLVSCRDANHDQAGQSASTELAFPIARAMGCVSTDSRGLRCGALVRVFGLWRKVNSHGLKSAPDAIANTASAHQTSVLPDIVTNPSATQTRALIRYGRRGEATPRVRVRAPMPTDLAAEAHEWRRQRFCPGRRRRSHVAPVFARAQSAKQGLMYYSVFLNSVWHIPRSRPPPKQRVDEISRLACIERRSPREAATSNHNNF</sequence>
<gene>
    <name evidence="1" type="ORF">CARN2_0070</name>
</gene>
<accession>E6PVD8</accession>
<organism evidence="1">
    <name type="scientific">mine drainage metagenome</name>
    <dbReference type="NCBI Taxonomy" id="410659"/>
    <lineage>
        <taxon>unclassified sequences</taxon>
        <taxon>metagenomes</taxon>
        <taxon>ecological metagenomes</taxon>
    </lineage>
</organism>
<dbReference type="EMBL" id="CABM01000064">
    <property type="protein sequence ID" value="CBH98895.1"/>
    <property type="molecule type" value="Genomic_DNA"/>
</dbReference>
<reference evidence="1" key="1">
    <citation type="submission" date="2009-10" db="EMBL/GenBank/DDBJ databases">
        <title>Diversity of trophic interactions inside an arsenic-rich microbial ecosystem.</title>
        <authorList>
            <person name="Bertin P.N."/>
            <person name="Heinrich-Salmeron A."/>
            <person name="Pelletier E."/>
            <person name="Goulhen-Chollet F."/>
            <person name="Arsene-Ploetze F."/>
            <person name="Gallien S."/>
            <person name="Calteau A."/>
            <person name="Vallenet D."/>
            <person name="Casiot C."/>
            <person name="Chane-Woon-Ming B."/>
            <person name="Giloteaux L."/>
            <person name="Barakat M."/>
            <person name="Bonnefoy V."/>
            <person name="Bruneel O."/>
            <person name="Chandler M."/>
            <person name="Cleiss J."/>
            <person name="Duran R."/>
            <person name="Elbaz-Poulichet F."/>
            <person name="Fonknechten N."/>
            <person name="Lauga B."/>
            <person name="Mornico D."/>
            <person name="Ortet P."/>
            <person name="Schaeffer C."/>
            <person name="Siguier P."/>
            <person name="Alexander Thil Smith A."/>
            <person name="Van Dorsselaer A."/>
            <person name="Weissenbach J."/>
            <person name="Medigue C."/>
            <person name="Le Paslier D."/>
        </authorList>
    </citation>
    <scope>NUCLEOTIDE SEQUENCE</scope>
</reference>